<feature type="transmembrane region" description="Helical" evidence="2">
    <location>
        <begin position="6"/>
        <end position="23"/>
    </location>
</feature>
<feature type="transmembrane region" description="Helical" evidence="2">
    <location>
        <begin position="324"/>
        <end position="349"/>
    </location>
</feature>
<evidence type="ECO:0000313" key="4">
    <source>
        <dbReference type="Proteomes" id="UP001159405"/>
    </source>
</evidence>
<feature type="region of interest" description="Disordered" evidence="1">
    <location>
        <begin position="413"/>
        <end position="481"/>
    </location>
</feature>
<feature type="transmembrane region" description="Helical" evidence="2">
    <location>
        <begin position="300"/>
        <end position="318"/>
    </location>
</feature>
<comment type="caution">
    <text evidence="3">The sequence shown here is derived from an EMBL/GenBank/DDBJ whole genome shotgun (WGS) entry which is preliminary data.</text>
</comment>
<dbReference type="SUPFAM" id="SSF81665">
    <property type="entry name" value="Calcium ATPase, transmembrane domain M"/>
    <property type="match status" value="1"/>
</dbReference>
<keyword evidence="4" id="KW-1185">Reference proteome</keyword>
<name>A0ABN8N747_9CNID</name>
<evidence type="ECO:0000313" key="3">
    <source>
        <dbReference type="EMBL" id="CAH3041728.1"/>
    </source>
</evidence>
<dbReference type="InterPro" id="IPR023298">
    <property type="entry name" value="ATPase_P-typ_TM_dom_sf"/>
</dbReference>
<keyword evidence="2" id="KW-1133">Transmembrane helix</keyword>
<feature type="transmembrane region" description="Helical" evidence="2">
    <location>
        <begin position="361"/>
        <end position="381"/>
    </location>
</feature>
<accession>A0ABN8N747</accession>
<feature type="compositionally biased region" description="Basic and acidic residues" evidence="1">
    <location>
        <begin position="456"/>
        <end position="470"/>
    </location>
</feature>
<keyword evidence="2" id="KW-0812">Transmembrane</keyword>
<evidence type="ECO:0000256" key="2">
    <source>
        <dbReference type="SAM" id="Phobius"/>
    </source>
</evidence>
<feature type="transmembrane region" description="Helical" evidence="2">
    <location>
        <begin position="234"/>
        <end position="259"/>
    </location>
</feature>
<gene>
    <name evidence="3" type="ORF">PLOB_00047882</name>
</gene>
<organism evidence="3 4">
    <name type="scientific">Porites lobata</name>
    <dbReference type="NCBI Taxonomy" id="104759"/>
    <lineage>
        <taxon>Eukaryota</taxon>
        <taxon>Metazoa</taxon>
        <taxon>Cnidaria</taxon>
        <taxon>Anthozoa</taxon>
        <taxon>Hexacorallia</taxon>
        <taxon>Scleractinia</taxon>
        <taxon>Fungiina</taxon>
        <taxon>Poritidae</taxon>
        <taxon>Porites</taxon>
    </lineage>
</organism>
<reference evidence="3 4" key="1">
    <citation type="submission" date="2022-05" db="EMBL/GenBank/DDBJ databases">
        <authorList>
            <consortium name="Genoscope - CEA"/>
            <person name="William W."/>
        </authorList>
    </citation>
    <scope>NUCLEOTIDE SEQUENCE [LARGE SCALE GENOMIC DNA]</scope>
</reference>
<dbReference type="EMBL" id="CALNXK010000009">
    <property type="protein sequence ID" value="CAH3041728.1"/>
    <property type="molecule type" value="Genomic_DNA"/>
</dbReference>
<sequence length="481" mass="53208">MALPVGFQIYLLFIAVNIMMFNFQQNSVEACPGTVVTACNDTNSCIQTYAEVYKLLGSNINYFNISQALYPVKWLSSLLVRVTLNGANGTENYRPVYYTWSMSCLYAAFPENVLEVLAIGSILVASRTQYLNITIAPFCCNVSQEDRERMIENALASLQDLADSPRLQNPSLNTAECITEGHKPNLTDKGRRAYIITTMWLSCIFSVFLGPWVATFTVVSFKNFKKKSPTMFRALIFVSRFLFLVEVGLFIAVVALLFAQSGGPIKYHILAILFIIPNQNNQNNNNNNNQNSPISPAARIVIYLLASMTCYHFCWIVIGVMMNALWGVSVVLLICVVIVVLVFIVSNFFEQLKKKYHKLAMLYLSLILPFLSLITLVILNGQSFFEKDTTDSIVKTVILSVITAVISWTVLPREGNGPANEPEGNGPGNEPEGNGPANEPEGNGPANEPEGNGPANEREGNGLPYVREDCASEALLQDTQV</sequence>
<keyword evidence="2" id="KW-0472">Membrane</keyword>
<evidence type="ECO:0000256" key="1">
    <source>
        <dbReference type="SAM" id="MobiDB-lite"/>
    </source>
</evidence>
<feature type="transmembrane region" description="Helical" evidence="2">
    <location>
        <begin position="393"/>
        <end position="411"/>
    </location>
</feature>
<protein>
    <submittedName>
        <fullName evidence="3">Uncharacterized protein</fullName>
    </submittedName>
</protein>
<dbReference type="Proteomes" id="UP001159405">
    <property type="component" value="Unassembled WGS sequence"/>
</dbReference>
<feature type="compositionally biased region" description="Low complexity" evidence="1">
    <location>
        <begin position="413"/>
        <end position="455"/>
    </location>
</feature>
<proteinExistence type="predicted"/>
<feature type="transmembrane region" description="Helical" evidence="2">
    <location>
        <begin position="193"/>
        <end position="214"/>
    </location>
</feature>